<dbReference type="EMBL" id="AOHV01000010">
    <property type="protein sequence ID" value="ELY40188.1"/>
    <property type="molecule type" value="Genomic_DNA"/>
</dbReference>
<evidence type="ECO:0000313" key="2">
    <source>
        <dbReference type="EMBL" id="ELY40188.1"/>
    </source>
</evidence>
<sequence length="457" mass="49757">MPRIDNAVSFTVEEEFAASPRDTLQEVALIGSAPTAEEPTAGFNSLSHYTDASAVADDFGEDSDVHTAAMEVFGEGTEMLRAMVLEASEHTETFGAAEATDTAQVENTPITGLEDVTVTIDDTDAEVVDVISAPPDITEAEERREESVDAPPLAALNRDTGELTTDTETSGTGTGIEITYSTLPWRDAFDELESVTVDIIDLANHRYGYHSIGDMDELGPWMDAEEVMRVQPYVNGQTFDRPEEGLALAHEVGGYAPSKWVLPMANESPTDGLGGRIAGLYSTNDVDYNIIYKSIAASVPNNTRYTRLIGDVGLSGTFEGGDEGSGPSNVLEDDGGVYATNSLTTAGIEDDYRYLDRTRRVAYAKNRAKLALQDLLRSDDRSFDQYTKTDIEQAIEEEFADAIGGRNAMFTSVGHNVPEPEDTAREERANRIWENIELLINLNEPVHRMSGTIRATL</sequence>
<dbReference type="KEGG" id="hje:HacjB3_05415"/>
<accession>D8J9V2</accession>
<keyword evidence="4" id="KW-1185">Reference proteome</keyword>
<dbReference type="AlphaFoldDB" id="D8J9V2"/>
<dbReference type="OrthoDB" id="382312at2157"/>
<dbReference type="RefSeq" id="WP_008414615.1">
    <property type="nucleotide sequence ID" value="NC_014297.1"/>
</dbReference>
<evidence type="ECO:0000313" key="3">
    <source>
        <dbReference type="Proteomes" id="UP000000390"/>
    </source>
</evidence>
<reference evidence="2 4" key="2">
    <citation type="journal article" date="2014" name="PLoS Genet.">
        <title>Phylogenetically driven sequencing of extremely halophilic archaea reveals strategies for static and dynamic osmo-response.</title>
        <authorList>
            <person name="Becker E.A."/>
            <person name="Seitzer P.M."/>
            <person name="Tritt A."/>
            <person name="Larsen D."/>
            <person name="Krusor M."/>
            <person name="Yao A.I."/>
            <person name="Wu D."/>
            <person name="Madern D."/>
            <person name="Eisen J.A."/>
            <person name="Darling A.E."/>
            <person name="Facciotti M.T."/>
        </authorList>
    </citation>
    <scope>NUCLEOTIDE SEQUENCE [LARGE SCALE GENOMIC DNA]</scope>
    <source>
        <strain evidence="2">B3</strain>
        <strain evidence="4">DSM 18796 / CECT 7217 / JCM 14584 / KCTC 4019 / B3</strain>
    </source>
</reference>
<dbReference type="Proteomes" id="UP000000390">
    <property type="component" value="Chromosome"/>
</dbReference>
<dbReference type="Proteomes" id="UP000011645">
    <property type="component" value="Unassembled WGS sequence"/>
</dbReference>
<dbReference type="eggNOG" id="arCOG13489">
    <property type="taxonomic scope" value="Archaea"/>
</dbReference>
<evidence type="ECO:0000313" key="1">
    <source>
        <dbReference type="EMBL" id="ADJ14474.1"/>
    </source>
</evidence>
<protein>
    <recommendedName>
        <fullName evidence="5">Tail sheath protein C-terminal domain-containing protein</fullName>
    </recommendedName>
</protein>
<gene>
    <name evidence="1" type="ordered locus">HacjB3_05415</name>
    <name evidence="2" type="ORF">C497_03790</name>
</gene>
<dbReference type="PATRIC" id="fig|795797.18.peg.1086"/>
<dbReference type="EMBL" id="CP002062">
    <property type="protein sequence ID" value="ADJ14474.1"/>
    <property type="molecule type" value="Genomic_DNA"/>
</dbReference>
<dbReference type="HOGENOM" id="CLU_598005_0_0_2"/>
<evidence type="ECO:0000313" key="4">
    <source>
        <dbReference type="Proteomes" id="UP000011645"/>
    </source>
</evidence>
<dbReference type="GeneID" id="9418887"/>
<dbReference type="STRING" id="795797.HacjB3_05415"/>
<organism evidence="1 3">
    <name type="scientific">Halalkalicoccus jeotgali (strain DSM 18796 / CECT 7217 / JCM 14584 / KCTC 4019 / B3)</name>
    <dbReference type="NCBI Taxonomy" id="795797"/>
    <lineage>
        <taxon>Archaea</taxon>
        <taxon>Methanobacteriati</taxon>
        <taxon>Methanobacteriota</taxon>
        <taxon>Stenosarchaea group</taxon>
        <taxon>Halobacteria</taxon>
        <taxon>Halobacteriales</taxon>
        <taxon>Halococcaceae</taxon>
        <taxon>Halalkalicoccus</taxon>
    </lineage>
</organism>
<evidence type="ECO:0008006" key="5">
    <source>
        <dbReference type="Google" id="ProtNLM"/>
    </source>
</evidence>
<name>D8J9V2_HALJB</name>
<proteinExistence type="predicted"/>
<reference evidence="1 3" key="1">
    <citation type="journal article" date="2010" name="J. Bacteriol.">
        <title>Complete genome sequence of Halalkalicoccus jeotgali B3(T), an extremely halophilic archaeon.</title>
        <authorList>
            <person name="Roh S.W."/>
            <person name="Nam Y.D."/>
            <person name="Nam S.H."/>
            <person name="Choi S.H."/>
            <person name="Park H.S."/>
            <person name="Bae J.W."/>
        </authorList>
    </citation>
    <scope>NUCLEOTIDE SEQUENCE [LARGE SCALE GENOMIC DNA]</scope>
    <source>
        <strain evidence="1">B3</strain>
        <strain evidence="3">DSM 18796 / CECT 7217 / JCM 14584 / KCTC 4019 / B3</strain>
    </source>
</reference>